<gene>
    <name evidence="1" type="ORF">OCBIM_22019557mg</name>
</gene>
<evidence type="ECO:0000313" key="1">
    <source>
        <dbReference type="EMBL" id="KOF85931.1"/>
    </source>
</evidence>
<organism evidence="1">
    <name type="scientific">Octopus bimaculoides</name>
    <name type="common">California two-spotted octopus</name>
    <dbReference type="NCBI Taxonomy" id="37653"/>
    <lineage>
        <taxon>Eukaryota</taxon>
        <taxon>Metazoa</taxon>
        <taxon>Spiralia</taxon>
        <taxon>Lophotrochozoa</taxon>
        <taxon>Mollusca</taxon>
        <taxon>Cephalopoda</taxon>
        <taxon>Coleoidea</taxon>
        <taxon>Octopodiformes</taxon>
        <taxon>Octopoda</taxon>
        <taxon>Incirrata</taxon>
        <taxon>Octopodidae</taxon>
        <taxon>Octopus</taxon>
    </lineage>
</organism>
<reference evidence="1" key="1">
    <citation type="submission" date="2015-07" db="EMBL/GenBank/DDBJ databases">
        <title>MeaNS - Measles Nucleotide Surveillance Program.</title>
        <authorList>
            <person name="Tran T."/>
            <person name="Druce J."/>
        </authorList>
    </citation>
    <scope>NUCLEOTIDE SEQUENCE</scope>
    <source>
        <strain evidence="1">UCB-OBI-ISO-001</strain>
        <tissue evidence="1">Gonad</tissue>
    </source>
</reference>
<protein>
    <submittedName>
        <fullName evidence="1">Uncharacterized protein</fullName>
    </submittedName>
</protein>
<dbReference type="EMBL" id="KQ418783">
    <property type="protein sequence ID" value="KOF85931.1"/>
    <property type="molecule type" value="Genomic_DNA"/>
</dbReference>
<name>A0A0L8H9F7_OCTBM</name>
<accession>A0A0L8H9F7</accession>
<dbReference type="AlphaFoldDB" id="A0A0L8H9F7"/>
<sequence length="60" mass="6830">MCEGVLVYAYIHFHLYLNTMSCKLCLSLLPSVSAATACFPNFAADRRMKKVVADLWQFLK</sequence>
<proteinExistence type="predicted"/>